<comment type="catalytic activity">
    <reaction evidence="11">
        <text>an alpha-D-Man-(1-&gt;3)-[alpha-D-Man-(1-&gt;6)]-beta-D-Man-(1-&gt;4)-beta-D-GlcNAc-(1-&gt;4)-alpha-D-GlcNAc-diphospho-di-trans,poly-cis-dolichol + 2 GDP-alpha-D-mannose = an alpha-D-Man-(1-&gt;2)-alpha-D-Man-(1-&gt;2)-alpha-D-Man-(1-&gt;3)-[alpha-D-Man-(1-&gt;6)]-beta-D-Man-(1-&gt;4)-beta-D-GlcNAc-(1-&gt;4)-alpha-D-GlcNAc-diphospho-di-trans,poly-cis-dolichol + 2 GDP + 2 H(+)</text>
        <dbReference type="Rhea" id="RHEA:29523"/>
        <dbReference type="Rhea" id="RHEA-COMP:19515"/>
        <dbReference type="Rhea" id="RHEA-COMP:19516"/>
        <dbReference type="ChEBI" id="CHEBI:15378"/>
        <dbReference type="ChEBI" id="CHEBI:57527"/>
        <dbReference type="ChEBI" id="CHEBI:58189"/>
        <dbReference type="ChEBI" id="CHEBI:132511"/>
        <dbReference type="ChEBI" id="CHEBI:132515"/>
        <dbReference type="EC" id="2.4.1.131"/>
    </reaction>
    <physiologicalReaction direction="left-to-right" evidence="11">
        <dbReference type="Rhea" id="RHEA:29524"/>
    </physiologicalReaction>
</comment>
<dbReference type="InterPro" id="IPR038013">
    <property type="entry name" value="ALG11"/>
</dbReference>
<keyword evidence="6 16" id="KW-0808">Transferase</keyword>
<keyword evidence="10 12" id="KW-0472">Membrane</keyword>
<dbReference type="EMBL" id="ASPP01010277">
    <property type="protein sequence ID" value="ETO23037.1"/>
    <property type="molecule type" value="Genomic_DNA"/>
</dbReference>
<dbReference type="PANTHER" id="PTHR45919:SF1">
    <property type="entry name" value="GDP-MAN:MAN(3)GLCNAC(2)-PP-DOL ALPHA-1,2-MANNOSYLTRANSFERASE"/>
    <property type="match status" value="1"/>
</dbReference>
<evidence type="ECO:0000256" key="8">
    <source>
        <dbReference type="ARBA" id="ARBA00022824"/>
    </source>
</evidence>
<organism evidence="16 17">
    <name type="scientific">Reticulomyxa filosa</name>
    <dbReference type="NCBI Taxonomy" id="46433"/>
    <lineage>
        <taxon>Eukaryota</taxon>
        <taxon>Sar</taxon>
        <taxon>Rhizaria</taxon>
        <taxon>Retaria</taxon>
        <taxon>Foraminifera</taxon>
        <taxon>Monothalamids</taxon>
        <taxon>Reticulomyxidae</taxon>
        <taxon>Reticulomyxa</taxon>
    </lineage>
</organism>
<comment type="caution">
    <text evidence="16">The sequence shown here is derived from an EMBL/GenBank/DDBJ whole genome shotgun (WGS) entry which is preliminary data.</text>
</comment>
<evidence type="ECO:0000256" key="9">
    <source>
        <dbReference type="ARBA" id="ARBA00022989"/>
    </source>
</evidence>
<evidence type="ECO:0000259" key="15">
    <source>
        <dbReference type="Pfam" id="PF15924"/>
    </source>
</evidence>
<evidence type="ECO:0000313" key="17">
    <source>
        <dbReference type="Proteomes" id="UP000023152"/>
    </source>
</evidence>
<dbReference type="EC" id="2.4.1.131" evidence="3"/>
<evidence type="ECO:0000256" key="4">
    <source>
        <dbReference type="ARBA" id="ARBA00022018"/>
    </source>
</evidence>
<sequence>MGFFTFLFLVGLALAFPRCYFWILQTIVKEKTTTTKKKPLKTIAFLHPHCEGGGGGERVLWEAIHELLLNRHKLSIEKIIIYGAASNDKRLSKSISYEDKCTLMLKQTLDKVKSRFNIDIDANTQAHLKIIPIYWYWIIDAKYHPFATLFTQSFCAMFLMLEALFIRSKTSDLPHCVIDTTGLPFTYPFIRWCFSKQTCKIMSYVHYPVISSDMISRVSHGTQMYNNQTIYTRYKPLKLLKLWYYDIFAMLYGLCGFCFVDCVMVNSSWTKDHIVQLWGNCVARLLAFLHLPKTLWRSQRQQQVELVYPPCDVSELSSDNSDSAQRKPWVLSVGQFRPEKNHLLQIDSFQLFLEKLAKSKTSQSKWQPKLIMVGGVRNDEDKSRVAELQKKIEEKGLQHAIEIQVNLEWNKLCQLFQESFVGLHTMRDEHFGICVVEYMLAGLVVLAHCSAGPLMDIVGNGARENTTRLKTERGFLCSTVDEYADTLVDIFEKFDNGNGWKQMKTTAKTYAINYFSNTAFRVKFRTCVGKTLKAK</sequence>
<keyword evidence="9 12" id="KW-1133">Transmembrane helix</keyword>
<feature type="domain" description="ALG11 mannosyltransferase N-terminal" evidence="15">
    <location>
        <begin position="41"/>
        <end position="278"/>
    </location>
</feature>
<feature type="transmembrane region" description="Helical" evidence="12">
    <location>
        <begin position="243"/>
        <end position="267"/>
    </location>
</feature>
<gene>
    <name evidence="16" type="ORF">RFI_14147</name>
</gene>
<comment type="pathway">
    <text evidence="2">Protein modification; protein glycosylation.</text>
</comment>
<proteinExistence type="predicted"/>
<name>X6NCJ0_RETFI</name>
<keyword evidence="5" id="KW-0328">Glycosyltransferase</keyword>
<evidence type="ECO:0000256" key="2">
    <source>
        <dbReference type="ARBA" id="ARBA00004922"/>
    </source>
</evidence>
<dbReference type="Gene3D" id="3.40.50.2000">
    <property type="entry name" value="Glycogen Phosphorylase B"/>
    <property type="match status" value="1"/>
</dbReference>
<feature type="domain" description="Glycosyl transferase family 1" evidence="14">
    <location>
        <begin position="319"/>
        <end position="473"/>
    </location>
</feature>
<dbReference type="AlphaFoldDB" id="X6NCJ0"/>
<evidence type="ECO:0000256" key="5">
    <source>
        <dbReference type="ARBA" id="ARBA00022676"/>
    </source>
</evidence>
<dbReference type="Proteomes" id="UP000023152">
    <property type="component" value="Unassembled WGS sequence"/>
</dbReference>
<evidence type="ECO:0000259" key="14">
    <source>
        <dbReference type="Pfam" id="PF00534"/>
    </source>
</evidence>
<evidence type="ECO:0000256" key="6">
    <source>
        <dbReference type="ARBA" id="ARBA00022679"/>
    </source>
</evidence>
<dbReference type="OrthoDB" id="2276068at2759"/>
<dbReference type="Pfam" id="PF15924">
    <property type="entry name" value="ALG11_N"/>
    <property type="match status" value="1"/>
</dbReference>
<dbReference type="OMA" id="ARLYGWV"/>
<evidence type="ECO:0000256" key="13">
    <source>
        <dbReference type="SAM" id="SignalP"/>
    </source>
</evidence>
<evidence type="ECO:0000256" key="1">
    <source>
        <dbReference type="ARBA" id="ARBA00004389"/>
    </source>
</evidence>
<keyword evidence="17" id="KW-1185">Reference proteome</keyword>
<dbReference type="InterPro" id="IPR001296">
    <property type="entry name" value="Glyco_trans_1"/>
</dbReference>
<keyword evidence="7 12" id="KW-0812">Transmembrane</keyword>
<dbReference type="Pfam" id="PF00534">
    <property type="entry name" value="Glycos_transf_1"/>
    <property type="match status" value="1"/>
</dbReference>
<feature type="transmembrane region" description="Helical" evidence="12">
    <location>
        <begin position="273"/>
        <end position="291"/>
    </location>
</feature>
<protein>
    <recommendedName>
        <fullName evidence="4">GDP-Man:Man(3)GlcNAc(2)-PP-Dol alpha-1,2-mannosyltransferase</fullName>
        <ecNumber evidence="3">2.4.1.131</ecNumber>
    </recommendedName>
</protein>
<reference evidence="16 17" key="1">
    <citation type="journal article" date="2013" name="Curr. Biol.">
        <title>The Genome of the Foraminiferan Reticulomyxa filosa.</title>
        <authorList>
            <person name="Glockner G."/>
            <person name="Hulsmann N."/>
            <person name="Schleicher M."/>
            <person name="Noegel A.A."/>
            <person name="Eichinger L."/>
            <person name="Gallinger C."/>
            <person name="Pawlowski J."/>
            <person name="Sierra R."/>
            <person name="Euteneuer U."/>
            <person name="Pillet L."/>
            <person name="Moustafa A."/>
            <person name="Platzer M."/>
            <person name="Groth M."/>
            <person name="Szafranski K."/>
            <person name="Schliwa M."/>
        </authorList>
    </citation>
    <scope>NUCLEOTIDE SEQUENCE [LARGE SCALE GENOMIC DNA]</scope>
</reference>
<evidence type="ECO:0000256" key="11">
    <source>
        <dbReference type="ARBA" id="ARBA00045065"/>
    </source>
</evidence>
<comment type="subcellular location">
    <subcellularLocation>
        <location evidence="1">Endoplasmic reticulum membrane</location>
        <topology evidence="1">Single-pass membrane protein</topology>
    </subcellularLocation>
</comment>
<dbReference type="SUPFAM" id="SSF53756">
    <property type="entry name" value="UDP-Glycosyltransferase/glycogen phosphorylase"/>
    <property type="match status" value="1"/>
</dbReference>
<evidence type="ECO:0000256" key="3">
    <source>
        <dbReference type="ARBA" id="ARBA00012645"/>
    </source>
</evidence>
<dbReference type="GO" id="GO:0006487">
    <property type="term" value="P:protein N-linked glycosylation"/>
    <property type="evidence" value="ECO:0007669"/>
    <property type="project" value="TreeGrafter"/>
</dbReference>
<keyword evidence="8" id="KW-0256">Endoplasmic reticulum</keyword>
<dbReference type="GO" id="GO:0005789">
    <property type="term" value="C:endoplasmic reticulum membrane"/>
    <property type="evidence" value="ECO:0007669"/>
    <property type="project" value="UniProtKB-SubCell"/>
</dbReference>
<evidence type="ECO:0000256" key="10">
    <source>
        <dbReference type="ARBA" id="ARBA00023136"/>
    </source>
</evidence>
<feature type="signal peptide" evidence="13">
    <location>
        <begin position="1"/>
        <end position="15"/>
    </location>
</feature>
<evidence type="ECO:0000313" key="16">
    <source>
        <dbReference type="EMBL" id="ETO23037.1"/>
    </source>
</evidence>
<evidence type="ECO:0000256" key="12">
    <source>
        <dbReference type="SAM" id="Phobius"/>
    </source>
</evidence>
<dbReference type="PANTHER" id="PTHR45919">
    <property type="entry name" value="GDP-MAN:MAN(3)GLCNAC(2)-PP-DOL ALPHA-1,2-MANNOSYLTRANSFERASE"/>
    <property type="match status" value="1"/>
</dbReference>
<feature type="chain" id="PRO_5012158406" description="GDP-Man:Man(3)GlcNAc(2)-PP-Dol alpha-1,2-mannosyltransferase" evidence="13">
    <location>
        <begin position="16"/>
        <end position="535"/>
    </location>
</feature>
<dbReference type="GO" id="GO:0004377">
    <property type="term" value="F:GDP-Man:Man(3)GlcNAc(2)-PP-Dol alpha-1,2-mannosyltransferase activity"/>
    <property type="evidence" value="ECO:0007669"/>
    <property type="project" value="UniProtKB-EC"/>
</dbReference>
<evidence type="ECO:0000256" key="7">
    <source>
        <dbReference type="ARBA" id="ARBA00022692"/>
    </source>
</evidence>
<keyword evidence="13" id="KW-0732">Signal</keyword>
<dbReference type="InterPro" id="IPR031814">
    <property type="entry name" value="ALG11_N"/>
</dbReference>
<accession>X6NCJ0</accession>